<evidence type="ECO:0000256" key="2">
    <source>
        <dbReference type="ARBA" id="ARBA00022741"/>
    </source>
</evidence>
<dbReference type="Gene3D" id="3.40.50.300">
    <property type="entry name" value="P-loop containing nucleotide triphosphate hydrolases"/>
    <property type="match status" value="1"/>
</dbReference>
<keyword evidence="6" id="KW-1185">Reference proteome</keyword>
<dbReference type="AlphaFoldDB" id="A0AAD5YR08"/>
<sequence length="563" mass="62890">MSRTFGNANNSAPIPSNNGTPTTPNNPGINTNNMDHWRVAVLGDGGVGKTALAVQTYDPTIEDAYRKQLVVDNRMCFVEVIDTAGQEEYATLRDQWVREGQAFILVYSIASRTTFERLEMFRQSMRRVKRGDTIFMLVGNKCDKTYEREVSKEEGAALARQFGCEFLETSAKTAQNVERLFTNLVRALRDAHAAKDEGQQQPKRKKPKKWRAELVPNILPPLDGLEFILVRQPRLYDNSEVFRDMFVCCTGEAAGSPANEILELDETSQVLSALLHLLHYPPHPPAESDGTGAVKESKLTVNDTLSKFDREKLLPRIPSYDPRTVIPLPVLQPVLFDLVDKYGLSVEIFKVLCSHLLAHAQLYPLRVYGFAASFETHYLRRRAPQLSQNEESDTSYDQFGAGAENEMERQMRKVASKAGRFLEPIGSYSMAEILDAIPNVKALHRIVQLQHLRVQTLREVLNESEIFPKGYGACPSHREKTMECWDRQRKALSGKIDSGTDVAGEMELFVDTLKDCKTCYKAGVAAVEMLAASQTGSALSGTCLGEEAHTVTHFGSSIRAPDP</sequence>
<dbReference type="SUPFAM" id="SSF52540">
    <property type="entry name" value="P-loop containing nucleoside triphosphate hydrolases"/>
    <property type="match status" value="1"/>
</dbReference>
<gene>
    <name evidence="5" type="ORF">NP233_g5363</name>
</gene>
<dbReference type="SMART" id="SM00175">
    <property type="entry name" value="RAB"/>
    <property type="match status" value="1"/>
</dbReference>
<dbReference type="SMART" id="SM00173">
    <property type="entry name" value="RAS"/>
    <property type="match status" value="1"/>
</dbReference>
<dbReference type="NCBIfam" id="TIGR00231">
    <property type="entry name" value="small_GTP"/>
    <property type="match status" value="1"/>
</dbReference>
<evidence type="ECO:0000313" key="5">
    <source>
        <dbReference type="EMBL" id="KAJ3568971.1"/>
    </source>
</evidence>
<protein>
    <submittedName>
        <fullName evidence="5">Uncharacterized protein</fullName>
    </submittedName>
</protein>
<dbReference type="SMART" id="SM00176">
    <property type="entry name" value="RAN"/>
    <property type="match status" value="1"/>
</dbReference>
<dbReference type="InterPro" id="IPR027417">
    <property type="entry name" value="P-loop_NTPase"/>
</dbReference>
<organism evidence="5 6">
    <name type="scientific">Leucocoprinus birnbaumii</name>
    <dbReference type="NCBI Taxonomy" id="56174"/>
    <lineage>
        <taxon>Eukaryota</taxon>
        <taxon>Fungi</taxon>
        <taxon>Dikarya</taxon>
        <taxon>Basidiomycota</taxon>
        <taxon>Agaricomycotina</taxon>
        <taxon>Agaricomycetes</taxon>
        <taxon>Agaricomycetidae</taxon>
        <taxon>Agaricales</taxon>
        <taxon>Agaricineae</taxon>
        <taxon>Agaricaceae</taxon>
        <taxon>Leucocoprinus</taxon>
    </lineage>
</organism>
<dbReference type="GO" id="GO:0003924">
    <property type="term" value="F:GTPase activity"/>
    <property type="evidence" value="ECO:0007669"/>
    <property type="project" value="InterPro"/>
</dbReference>
<name>A0AAD5YR08_9AGAR</name>
<dbReference type="SMART" id="SM00174">
    <property type="entry name" value="RHO"/>
    <property type="match status" value="1"/>
</dbReference>
<dbReference type="Pfam" id="PF00071">
    <property type="entry name" value="Ras"/>
    <property type="match status" value="1"/>
</dbReference>
<feature type="region of interest" description="Disordered" evidence="4">
    <location>
        <begin position="1"/>
        <end position="33"/>
    </location>
</feature>
<dbReference type="PRINTS" id="PR00449">
    <property type="entry name" value="RASTRNSFRMNG"/>
</dbReference>
<comment type="subcellular location">
    <subcellularLocation>
        <location evidence="1">Cell membrane</location>
        <topology evidence="1">Lipid-anchor</topology>
        <orientation evidence="1">Cytoplasmic side</orientation>
    </subcellularLocation>
</comment>
<evidence type="ECO:0000256" key="1">
    <source>
        <dbReference type="ARBA" id="ARBA00004342"/>
    </source>
</evidence>
<comment type="caution">
    <text evidence="5">The sequence shown here is derived from an EMBL/GenBank/DDBJ whole genome shotgun (WGS) entry which is preliminary data.</text>
</comment>
<keyword evidence="3" id="KW-0342">GTP-binding</keyword>
<evidence type="ECO:0000256" key="3">
    <source>
        <dbReference type="ARBA" id="ARBA00023134"/>
    </source>
</evidence>
<dbReference type="GO" id="GO:0005525">
    <property type="term" value="F:GTP binding"/>
    <property type="evidence" value="ECO:0007669"/>
    <property type="project" value="UniProtKB-KW"/>
</dbReference>
<dbReference type="GO" id="GO:0007165">
    <property type="term" value="P:signal transduction"/>
    <property type="evidence" value="ECO:0007669"/>
    <property type="project" value="InterPro"/>
</dbReference>
<proteinExistence type="predicted"/>
<evidence type="ECO:0000256" key="4">
    <source>
        <dbReference type="SAM" id="MobiDB-lite"/>
    </source>
</evidence>
<dbReference type="InterPro" id="IPR005225">
    <property type="entry name" value="Small_GTP-bd"/>
</dbReference>
<dbReference type="GO" id="GO:0005886">
    <property type="term" value="C:plasma membrane"/>
    <property type="evidence" value="ECO:0007669"/>
    <property type="project" value="UniProtKB-SubCell"/>
</dbReference>
<dbReference type="PROSITE" id="PS51419">
    <property type="entry name" value="RAB"/>
    <property type="match status" value="1"/>
</dbReference>
<dbReference type="PROSITE" id="PS51421">
    <property type="entry name" value="RAS"/>
    <property type="match status" value="1"/>
</dbReference>
<dbReference type="InterPro" id="IPR020849">
    <property type="entry name" value="Small_GTPase_Ras-type"/>
</dbReference>
<dbReference type="Proteomes" id="UP001213000">
    <property type="component" value="Unassembled WGS sequence"/>
</dbReference>
<dbReference type="InterPro" id="IPR001806">
    <property type="entry name" value="Small_GTPase"/>
</dbReference>
<reference evidence="5" key="1">
    <citation type="submission" date="2022-07" db="EMBL/GenBank/DDBJ databases">
        <title>Genome Sequence of Leucocoprinus birnbaumii.</title>
        <authorList>
            <person name="Buettner E."/>
        </authorList>
    </citation>
    <scope>NUCLEOTIDE SEQUENCE</scope>
    <source>
        <strain evidence="5">VT141</strain>
    </source>
</reference>
<dbReference type="PANTHER" id="PTHR24070">
    <property type="entry name" value="RAS, DI-RAS, AND RHEB FAMILY MEMBERS OF SMALL GTPASE SUPERFAMILY"/>
    <property type="match status" value="1"/>
</dbReference>
<accession>A0AAD5YR08</accession>
<dbReference type="EMBL" id="JANIEX010000314">
    <property type="protein sequence ID" value="KAJ3568971.1"/>
    <property type="molecule type" value="Genomic_DNA"/>
</dbReference>
<evidence type="ECO:0000313" key="6">
    <source>
        <dbReference type="Proteomes" id="UP001213000"/>
    </source>
</evidence>
<keyword evidence="2" id="KW-0547">Nucleotide-binding</keyword>